<proteinExistence type="predicted"/>
<organism evidence="5 6">
    <name type="scientific">Caldicoprobacter faecalis</name>
    <dbReference type="NCBI Taxonomy" id="937334"/>
    <lineage>
        <taxon>Bacteria</taxon>
        <taxon>Bacillati</taxon>
        <taxon>Bacillota</taxon>
        <taxon>Clostridia</taxon>
        <taxon>Caldicoprobacterales</taxon>
        <taxon>Caldicoprobacteraceae</taxon>
        <taxon>Caldicoprobacter</taxon>
    </lineage>
</organism>
<accession>A0A1I5W9V1</accession>
<protein>
    <submittedName>
        <fullName evidence="5">Succinate dehydrogenase / fumarate reductase flavoprotein subunit</fullName>
    </submittedName>
</protein>
<dbReference type="PIRSF" id="PIRSF000171">
    <property type="entry name" value="SDHA_APRA_LASPO"/>
    <property type="match status" value="1"/>
</dbReference>
<dbReference type="PANTHER" id="PTHR11632:SF51">
    <property type="entry name" value="SUCCINATE DEHYDROGENASE [UBIQUINONE] FLAVOPROTEIN SUBUNIT, MITOCHONDRIAL"/>
    <property type="match status" value="1"/>
</dbReference>
<dbReference type="Gene3D" id="1.20.58.100">
    <property type="entry name" value="Fumarate reductase/succinate dehydrogenase flavoprotein-like, C-terminal domain"/>
    <property type="match status" value="1"/>
</dbReference>
<name>A0A1I5W9V1_9FIRM</name>
<dbReference type="Pfam" id="PF00890">
    <property type="entry name" value="FAD_binding_2"/>
    <property type="match status" value="1"/>
</dbReference>
<dbReference type="GO" id="GO:0009055">
    <property type="term" value="F:electron transfer activity"/>
    <property type="evidence" value="ECO:0007669"/>
    <property type="project" value="TreeGrafter"/>
</dbReference>
<dbReference type="InterPro" id="IPR030664">
    <property type="entry name" value="SdhA/FrdA/AprA"/>
</dbReference>
<keyword evidence="2" id="KW-0560">Oxidoreductase</keyword>
<dbReference type="EMBL" id="FOXR01000015">
    <property type="protein sequence ID" value="SFQ16493.1"/>
    <property type="molecule type" value="Genomic_DNA"/>
</dbReference>
<dbReference type="Pfam" id="PF02910">
    <property type="entry name" value="Succ_DH_flav_C"/>
    <property type="match status" value="1"/>
</dbReference>
<sequence length="620" mass="68335">MKRFKCDVLVVGGGGAALRAAIAARELDPECGVILVTKGKLGTTGTTANSCSDRMAFHATLPHTEPGGEDAWRYHADDIYRLGGRVSDYDLAVILAKKSCEAFEYLDSLGVPFVKKDGKAHQFVTDGSKYARACYTGPKTAIHIEEALVRRARELDLEVVENSMIVSLLVEDDEIVGAIGVDEADDILIFDTPAVVLGTGGGGEVFEHNVYPPGATGDGYALALRAGASLVNMEFIQIGLSSVKTKLACSGSLMRAVPRFVNDRGEEFLIKYFPEGTTWMEVHNVVFEKGASWPVSCEHASSQIDIAVFKEIMKGRRVYLDFSRNPEGFQFDQLKTENRQRYAQEINNTMPDDQREISPLARLKEINPASIQWLKDNGIDLEQGEMIEIVPAAQHFQGGVKIREKGNTEVRGLFAAGECAGGQHGANRPGGNALLDCQVFGKIAGEEAVRYAKSVLPDKKAITDKMCEGLQKEGLILVYNGAAGAVKADEGAGRSIYASELKQEIQKLMARYVSIVRTYEGLSRAWQRLEELEQYEVKRGNLGLIEYYECLNLLLVAKAMVLVCMQRRESRGPHLFFESEDDLRPLPGNPDYEKYFVIRYKGNELVAEAQDPVRPDDNGR</sequence>
<dbReference type="InterPro" id="IPR015939">
    <property type="entry name" value="Fum_Rdtase/Succ_DH_flav-like_C"/>
</dbReference>
<evidence type="ECO:0000313" key="6">
    <source>
        <dbReference type="Proteomes" id="UP000198577"/>
    </source>
</evidence>
<dbReference type="Proteomes" id="UP000198577">
    <property type="component" value="Unassembled WGS sequence"/>
</dbReference>
<reference evidence="5 6" key="1">
    <citation type="submission" date="2016-10" db="EMBL/GenBank/DDBJ databases">
        <authorList>
            <person name="de Groot N.N."/>
        </authorList>
    </citation>
    <scope>NUCLEOTIDE SEQUENCE [LARGE SCALE GENOMIC DNA]</scope>
    <source>
        <strain evidence="5 6">DSM 20678</strain>
    </source>
</reference>
<dbReference type="Gene3D" id="3.50.50.60">
    <property type="entry name" value="FAD/NAD(P)-binding domain"/>
    <property type="match status" value="2"/>
</dbReference>
<dbReference type="STRING" id="937334.SAMN05444406_11517"/>
<dbReference type="PANTHER" id="PTHR11632">
    <property type="entry name" value="SUCCINATE DEHYDROGENASE 2 FLAVOPROTEIN SUBUNIT"/>
    <property type="match status" value="1"/>
</dbReference>
<dbReference type="OrthoDB" id="9806724at2"/>
<dbReference type="InterPro" id="IPR037099">
    <property type="entry name" value="Fum_R/Succ_DH_flav-like_C_sf"/>
</dbReference>
<feature type="domain" description="Fumarate reductase/succinate dehydrogenase flavoprotein-like C-terminal" evidence="4">
    <location>
        <begin position="503"/>
        <end position="575"/>
    </location>
</feature>
<feature type="domain" description="FAD-dependent oxidoreductase 2 FAD-binding" evidence="3">
    <location>
        <begin position="7"/>
        <end position="434"/>
    </location>
</feature>
<dbReference type="SUPFAM" id="SSF51905">
    <property type="entry name" value="FAD/NAD(P)-binding domain"/>
    <property type="match status" value="1"/>
</dbReference>
<dbReference type="GO" id="GO:0009061">
    <property type="term" value="P:anaerobic respiration"/>
    <property type="evidence" value="ECO:0007669"/>
    <property type="project" value="TreeGrafter"/>
</dbReference>
<evidence type="ECO:0000313" key="5">
    <source>
        <dbReference type="EMBL" id="SFQ16493.1"/>
    </source>
</evidence>
<dbReference type="GO" id="GO:0005886">
    <property type="term" value="C:plasma membrane"/>
    <property type="evidence" value="ECO:0007669"/>
    <property type="project" value="TreeGrafter"/>
</dbReference>
<dbReference type="InterPro" id="IPR036188">
    <property type="entry name" value="FAD/NAD-bd_sf"/>
</dbReference>
<dbReference type="PRINTS" id="PR00368">
    <property type="entry name" value="FADPNR"/>
</dbReference>
<dbReference type="GO" id="GO:0000104">
    <property type="term" value="F:succinate dehydrogenase activity"/>
    <property type="evidence" value="ECO:0007669"/>
    <property type="project" value="TreeGrafter"/>
</dbReference>
<keyword evidence="6" id="KW-1185">Reference proteome</keyword>
<dbReference type="InterPro" id="IPR003953">
    <property type="entry name" value="FAD-dep_OxRdtase_2_FAD-bd"/>
</dbReference>
<evidence type="ECO:0000256" key="2">
    <source>
        <dbReference type="ARBA" id="ARBA00023002"/>
    </source>
</evidence>
<dbReference type="GO" id="GO:0050660">
    <property type="term" value="F:flavin adenine dinucleotide binding"/>
    <property type="evidence" value="ECO:0007669"/>
    <property type="project" value="TreeGrafter"/>
</dbReference>
<dbReference type="AlphaFoldDB" id="A0A1I5W9V1"/>
<evidence type="ECO:0000259" key="3">
    <source>
        <dbReference type="Pfam" id="PF00890"/>
    </source>
</evidence>
<keyword evidence="1" id="KW-0285">Flavoprotein</keyword>
<evidence type="ECO:0000256" key="1">
    <source>
        <dbReference type="ARBA" id="ARBA00022630"/>
    </source>
</evidence>
<dbReference type="RefSeq" id="WP_092282372.1">
    <property type="nucleotide sequence ID" value="NZ_FOXR01000015.1"/>
</dbReference>
<dbReference type="SUPFAM" id="SSF46977">
    <property type="entry name" value="Succinate dehydrogenase/fumarate reductase flavoprotein C-terminal domain"/>
    <property type="match status" value="1"/>
</dbReference>
<gene>
    <name evidence="5" type="ORF">SAMN05444406_11517</name>
</gene>
<evidence type="ECO:0000259" key="4">
    <source>
        <dbReference type="Pfam" id="PF02910"/>
    </source>
</evidence>